<evidence type="ECO:0000313" key="2">
    <source>
        <dbReference type="EMBL" id="KAJ7692741.1"/>
    </source>
</evidence>
<sequence>MSSSDIALGFSMNMTHAGQLRPLLPKSDSQTRPEPFQIEAKQEFDRHSMGQKRRRQREKENRGQSELLGGPKLVNSHRSAAHRARRQRELAEKIEELLQAKGHKNIRSRAQTLWRKVEEAEQ</sequence>
<gene>
    <name evidence="2" type="ORF">B0H17DRAFT_1132972</name>
</gene>
<evidence type="ECO:0000256" key="1">
    <source>
        <dbReference type="SAM" id="MobiDB-lite"/>
    </source>
</evidence>
<keyword evidence="3" id="KW-1185">Reference proteome</keyword>
<dbReference type="Proteomes" id="UP001221757">
    <property type="component" value="Unassembled WGS sequence"/>
</dbReference>
<dbReference type="EMBL" id="JARKIE010000050">
    <property type="protein sequence ID" value="KAJ7692741.1"/>
    <property type="molecule type" value="Genomic_DNA"/>
</dbReference>
<organism evidence="2 3">
    <name type="scientific">Mycena rosella</name>
    <name type="common">Pink bonnet</name>
    <name type="synonym">Agaricus rosellus</name>
    <dbReference type="NCBI Taxonomy" id="1033263"/>
    <lineage>
        <taxon>Eukaryota</taxon>
        <taxon>Fungi</taxon>
        <taxon>Dikarya</taxon>
        <taxon>Basidiomycota</taxon>
        <taxon>Agaricomycotina</taxon>
        <taxon>Agaricomycetes</taxon>
        <taxon>Agaricomycetidae</taxon>
        <taxon>Agaricales</taxon>
        <taxon>Marasmiineae</taxon>
        <taxon>Mycenaceae</taxon>
        <taxon>Mycena</taxon>
    </lineage>
</organism>
<comment type="caution">
    <text evidence="2">The sequence shown here is derived from an EMBL/GenBank/DDBJ whole genome shotgun (WGS) entry which is preliminary data.</text>
</comment>
<evidence type="ECO:0000313" key="3">
    <source>
        <dbReference type="Proteomes" id="UP001221757"/>
    </source>
</evidence>
<protein>
    <submittedName>
        <fullName evidence="2">Uncharacterized protein</fullName>
    </submittedName>
</protein>
<proteinExistence type="predicted"/>
<name>A0AAD7DJB7_MYCRO</name>
<accession>A0AAD7DJB7</accession>
<dbReference type="AlphaFoldDB" id="A0AAD7DJB7"/>
<feature type="region of interest" description="Disordered" evidence="1">
    <location>
        <begin position="1"/>
        <end position="87"/>
    </location>
</feature>
<reference evidence="2" key="1">
    <citation type="submission" date="2023-03" db="EMBL/GenBank/DDBJ databases">
        <title>Massive genome expansion in bonnet fungi (Mycena s.s.) driven by repeated elements and novel gene families across ecological guilds.</title>
        <authorList>
            <consortium name="Lawrence Berkeley National Laboratory"/>
            <person name="Harder C.B."/>
            <person name="Miyauchi S."/>
            <person name="Viragh M."/>
            <person name="Kuo A."/>
            <person name="Thoen E."/>
            <person name="Andreopoulos B."/>
            <person name="Lu D."/>
            <person name="Skrede I."/>
            <person name="Drula E."/>
            <person name="Henrissat B."/>
            <person name="Morin E."/>
            <person name="Kohler A."/>
            <person name="Barry K."/>
            <person name="LaButti K."/>
            <person name="Morin E."/>
            <person name="Salamov A."/>
            <person name="Lipzen A."/>
            <person name="Mereny Z."/>
            <person name="Hegedus B."/>
            <person name="Baldrian P."/>
            <person name="Stursova M."/>
            <person name="Weitz H."/>
            <person name="Taylor A."/>
            <person name="Grigoriev I.V."/>
            <person name="Nagy L.G."/>
            <person name="Martin F."/>
            <person name="Kauserud H."/>
        </authorList>
    </citation>
    <scope>NUCLEOTIDE SEQUENCE</scope>
    <source>
        <strain evidence="2">CBHHK067</strain>
    </source>
</reference>